<evidence type="ECO:0000313" key="1">
    <source>
        <dbReference type="EMBL" id="KAI3370859.1"/>
    </source>
</evidence>
<sequence>MLDGADDEECRKEDQKELEETEERKREQRDLAEMKMEIEREDGGCVISDQPVSHGDKPGSLKPEAPLLSLPSFGVPCCQGQPDSTSPEGGKDEETEPNNNTNKPPPLFSESSVPFVPISSARLILNEKEAQKSGRETEQDEKTQEGGRDDLVTDRAQPHNALGARDEAVPKAEQGKRHSLKLRERLFQFPLCEKALAFNIPTQNKPKILPLAQYNCCHVL</sequence>
<accession>A0ACB8WSV8</accession>
<organism evidence="1 2">
    <name type="scientific">Scortum barcoo</name>
    <name type="common">barcoo grunter</name>
    <dbReference type="NCBI Taxonomy" id="214431"/>
    <lineage>
        <taxon>Eukaryota</taxon>
        <taxon>Metazoa</taxon>
        <taxon>Chordata</taxon>
        <taxon>Craniata</taxon>
        <taxon>Vertebrata</taxon>
        <taxon>Euteleostomi</taxon>
        <taxon>Actinopterygii</taxon>
        <taxon>Neopterygii</taxon>
        <taxon>Teleostei</taxon>
        <taxon>Neoteleostei</taxon>
        <taxon>Acanthomorphata</taxon>
        <taxon>Eupercaria</taxon>
        <taxon>Centrarchiformes</taxon>
        <taxon>Terapontoidei</taxon>
        <taxon>Terapontidae</taxon>
        <taxon>Scortum</taxon>
    </lineage>
</organism>
<reference evidence="1" key="1">
    <citation type="submission" date="2022-04" db="EMBL/GenBank/DDBJ databases">
        <title>Jade perch genome.</title>
        <authorList>
            <person name="Chao B."/>
        </authorList>
    </citation>
    <scope>NUCLEOTIDE SEQUENCE</scope>
    <source>
        <strain evidence="1">CB-2022</strain>
    </source>
</reference>
<protein>
    <submittedName>
        <fullName evidence="1">Uncharacterized protein</fullName>
    </submittedName>
</protein>
<evidence type="ECO:0000313" key="2">
    <source>
        <dbReference type="Proteomes" id="UP000831701"/>
    </source>
</evidence>
<proteinExistence type="predicted"/>
<name>A0ACB8WSV8_9TELE</name>
<comment type="caution">
    <text evidence="1">The sequence shown here is derived from an EMBL/GenBank/DDBJ whole genome shotgun (WGS) entry which is preliminary data.</text>
</comment>
<dbReference type="EMBL" id="CM041536">
    <property type="protein sequence ID" value="KAI3370859.1"/>
    <property type="molecule type" value="Genomic_DNA"/>
</dbReference>
<keyword evidence="2" id="KW-1185">Reference proteome</keyword>
<gene>
    <name evidence="1" type="ORF">L3Q82_007376</name>
</gene>
<dbReference type="Proteomes" id="UP000831701">
    <property type="component" value="Chromosome 6"/>
</dbReference>